<keyword evidence="1" id="KW-0799">Topoisomerase</keyword>
<dbReference type="GO" id="GO:0003677">
    <property type="term" value="F:DNA binding"/>
    <property type="evidence" value="ECO:0007669"/>
    <property type="project" value="UniProtKB-KW"/>
</dbReference>
<comment type="catalytic activity">
    <reaction evidence="1">
        <text>ATP-independent breakage of single-stranded DNA, followed by passage and rejoining.</text>
        <dbReference type="EC" id="5.6.2.1"/>
    </reaction>
</comment>
<dbReference type="EMBL" id="LUGH01000061">
    <property type="protein sequence ID" value="OBZ90149.1"/>
    <property type="molecule type" value="Genomic_DNA"/>
</dbReference>
<dbReference type="Gene3D" id="1.10.460.10">
    <property type="entry name" value="Topoisomerase I, domain 2"/>
    <property type="match status" value="1"/>
</dbReference>
<protein>
    <recommendedName>
        <fullName evidence="1">DNA topoisomerase</fullName>
        <ecNumber evidence="1">5.6.2.1</ecNumber>
    </recommendedName>
</protein>
<comment type="caution">
    <text evidence="3">The sequence shown here is derived from an EMBL/GenBank/DDBJ whole genome shotgun (WGS) entry which is preliminary data.</text>
</comment>
<dbReference type="InParanoid" id="A0A1C7NMP8"/>
<keyword evidence="4" id="KW-1185">Reference proteome</keyword>
<keyword evidence="1 3" id="KW-0413">Isomerase</keyword>
<dbReference type="GO" id="GO:0006310">
    <property type="term" value="P:DNA recombination"/>
    <property type="evidence" value="ECO:0007669"/>
    <property type="project" value="TreeGrafter"/>
</dbReference>
<dbReference type="InterPro" id="IPR013824">
    <property type="entry name" value="Topo_IA_cen_sub1"/>
</dbReference>
<dbReference type="PANTHER" id="PTHR11390:SF20">
    <property type="entry name" value="DNA TOPOISOMERASE 3-BETA-1"/>
    <property type="match status" value="1"/>
</dbReference>
<dbReference type="GO" id="GO:0005634">
    <property type="term" value="C:nucleus"/>
    <property type="evidence" value="ECO:0007669"/>
    <property type="project" value="TreeGrafter"/>
</dbReference>
<sequence>MRSDMEQQLSLIASGKAAYDEVLNYFLKMFEKKFLYFTKQIANMDELFEATFSPLAATGKPLSKCGKCKRYMKYIALKPNRLHCATCDETYSLPLNGHIKLYKELTCPLDDFELVLYSTGSKGTGYPICPCCFNNPPFENFQKGMACNHCPHPTCQHSMVTNAICPCPESENEKDPCKGSLILDATSAPRWKLSCNECNIVSSFVDTVKNVAIQKDMCECGSVLLKIDFRENQTREPLVGCIMCDDEIESLLATRFAKKNVRARFKGRRKGGKGRKKFDPKLRKLYADMR</sequence>
<evidence type="ECO:0000256" key="1">
    <source>
        <dbReference type="RuleBase" id="RU362092"/>
    </source>
</evidence>
<name>A0A1C7NMP8_9FUNG</name>
<dbReference type="InterPro" id="IPR056452">
    <property type="entry name" value="Zn_ribbon_TOP3B"/>
</dbReference>
<dbReference type="GO" id="GO:0006281">
    <property type="term" value="P:DNA repair"/>
    <property type="evidence" value="ECO:0007669"/>
    <property type="project" value="TreeGrafter"/>
</dbReference>
<dbReference type="OrthoDB" id="430051at2759"/>
<reference evidence="3 4" key="1">
    <citation type="submission" date="2016-03" db="EMBL/GenBank/DDBJ databases">
        <title>Choanephora cucurbitarum.</title>
        <authorList>
            <person name="Min B."/>
            <person name="Park H."/>
            <person name="Park J.-H."/>
            <person name="Shin H.-D."/>
            <person name="Choi I.-G."/>
        </authorList>
    </citation>
    <scope>NUCLEOTIDE SEQUENCE [LARGE SCALE GENOMIC DNA]</scope>
    <source>
        <strain evidence="3 4">KUS-F28377</strain>
    </source>
</reference>
<dbReference type="EC" id="5.6.2.1" evidence="1"/>
<dbReference type="InterPro" id="IPR023405">
    <property type="entry name" value="Topo_IA_core_domain"/>
</dbReference>
<evidence type="ECO:0000259" key="2">
    <source>
        <dbReference type="Pfam" id="PF23546"/>
    </source>
</evidence>
<evidence type="ECO:0000313" key="4">
    <source>
        <dbReference type="Proteomes" id="UP000093000"/>
    </source>
</evidence>
<comment type="similarity">
    <text evidence="1">Belongs to the type IA topoisomerase family.</text>
</comment>
<dbReference type="AlphaFoldDB" id="A0A1C7NMP8"/>
<dbReference type="Pfam" id="PF23546">
    <property type="entry name" value="Zn_ribbon_TOP3B"/>
    <property type="match status" value="1"/>
</dbReference>
<accession>A0A1C7NMP8</accession>
<gene>
    <name evidence="3" type="primary">Top3b</name>
    <name evidence="3" type="ORF">A0J61_01795</name>
</gene>
<keyword evidence="1" id="KW-0238">DNA-binding</keyword>
<comment type="function">
    <text evidence="1">Introduces a single-strand break via transesterification at a target site in duplex DNA. Releases the supercoiling and torsional tension of DNA introduced during the DNA replication and transcription by transiently cleaving and rejoining one strand of the DNA duplex. The scissile phosphodiester is attacked by the catalytic tyrosine of the enzyme, resulting in the formation of a DNA-(5'-phosphotyrosyl)-enzyme intermediate and the expulsion of a 3'-OH DNA strand.</text>
</comment>
<feature type="domain" description="DNA topoisomerase 3-beta zinc ribbon" evidence="2">
    <location>
        <begin position="57"/>
        <end position="96"/>
    </location>
</feature>
<dbReference type="SUPFAM" id="SSF56712">
    <property type="entry name" value="Prokaryotic type I DNA topoisomerase"/>
    <property type="match status" value="1"/>
</dbReference>
<dbReference type="InterPro" id="IPR000380">
    <property type="entry name" value="Topo_IA"/>
</dbReference>
<organism evidence="3 4">
    <name type="scientific">Choanephora cucurbitarum</name>
    <dbReference type="NCBI Taxonomy" id="101091"/>
    <lineage>
        <taxon>Eukaryota</taxon>
        <taxon>Fungi</taxon>
        <taxon>Fungi incertae sedis</taxon>
        <taxon>Mucoromycota</taxon>
        <taxon>Mucoromycotina</taxon>
        <taxon>Mucoromycetes</taxon>
        <taxon>Mucorales</taxon>
        <taxon>Mucorineae</taxon>
        <taxon>Choanephoraceae</taxon>
        <taxon>Choanephoroideae</taxon>
        <taxon>Choanephora</taxon>
    </lineage>
</organism>
<proteinExistence type="inferred from homology"/>
<evidence type="ECO:0000313" key="3">
    <source>
        <dbReference type="EMBL" id="OBZ90149.1"/>
    </source>
</evidence>
<dbReference type="GO" id="GO:0006265">
    <property type="term" value="P:DNA topological change"/>
    <property type="evidence" value="ECO:0007669"/>
    <property type="project" value="InterPro"/>
</dbReference>
<dbReference type="GO" id="GO:0003917">
    <property type="term" value="F:DNA topoisomerase type I (single strand cut, ATP-independent) activity"/>
    <property type="evidence" value="ECO:0007669"/>
    <property type="project" value="UniProtKB-EC"/>
</dbReference>
<dbReference type="Proteomes" id="UP000093000">
    <property type="component" value="Unassembled WGS sequence"/>
</dbReference>
<dbReference type="PANTHER" id="PTHR11390">
    <property type="entry name" value="PROKARYOTIC DNA TOPOISOMERASE"/>
    <property type="match status" value="1"/>
</dbReference>
<dbReference type="STRING" id="101091.A0A1C7NMP8"/>